<feature type="compositionally biased region" description="Basic and acidic residues" evidence="4">
    <location>
        <begin position="392"/>
        <end position="412"/>
    </location>
</feature>
<evidence type="ECO:0000313" key="6">
    <source>
        <dbReference type="Proteomes" id="UP000604825"/>
    </source>
</evidence>
<comment type="similarity">
    <text evidence="2">Belongs to the ESS2 family.</text>
</comment>
<dbReference type="PANTHER" id="PTHR12940:SF0">
    <property type="entry name" value="SPLICING FACTOR ESS-2 HOMOLOG"/>
    <property type="match status" value="1"/>
</dbReference>
<gene>
    <name evidence="5" type="ORF">NCGR_LOCUS15542</name>
</gene>
<organism evidence="5 6">
    <name type="scientific">Miscanthus lutarioriparius</name>
    <dbReference type="NCBI Taxonomy" id="422564"/>
    <lineage>
        <taxon>Eukaryota</taxon>
        <taxon>Viridiplantae</taxon>
        <taxon>Streptophyta</taxon>
        <taxon>Embryophyta</taxon>
        <taxon>Tracheophyta</taxon>
        <taxon>Spermatophyta</taxon>
        <taxon>Magnoliopsida</taxon>
        <taxon>Liliopsida</taxon>
        <taxon>Poales</taxon>
        <taxon>Poaceae</taxon>
        <taxon>PACMAD clade</taxon>
        <taxon>Panicoideae</taxon>
        <taxon>Andropogonodae</taxon>
        <taxon>Andropogoneae</taxon>
        <taxon>Saccharinae</taxon>
        <taxon>Miscanthus</taxon>
    </lineage>
</organism>
<sequence>MLRSPGNSPRRLSPSPSPTPAPSTPRPPSPTPSTASALATASSKRRRPEVLDEDTYVAAIERIIERDFFPDLPRLRDRLDWLQAVRSRDPLILRDAQLKILDRRRRLQRRGTGPVPTPTPATSTALRSPSFLTTPAGSVAGGVGAPEEEEEKDDLADAFSLDGFFRRFTSEDNESFSRILDKVNQRRRERYAHLLEPAEAGNKPLLEDAKLDRITDGYGTSGQPPSTLEGAKFVAKNLLMYYPADRGEAPLTEDERAERIKGMTKEIDKSNTRLHGRATADDARPKEEEAAILYALVAGSTPGGMAYHDPDKLKKYDLEDLRKTPCPFYLESDKKANNGYSFVRTPSPAPGVDESPFMTWGEIDGTPLRLDPDETPGGSERAHFKIPPPPARDVKAHLLSRDAARKIKERSKIIHRPPLPSPVRGGSASPRTLSPAAQKFVRNAISKSAKSSNTIDESLRASYRGSTPSASTPKTRFSRDPGLASQSPSTRQGSTPPW</sequence>
<feature type="compositionally biased region" description="Polar residues" evidence="4">
    <location>
        <begin position="484"/>
        <end position="498"/>
    </location>
</feature>
<dbReference type="AlphaFoldDB" id="A0A811NF40"/>
<feature type="region of interest" description="Disordered" evidence="4">
    <location>
        <begin position="371"/>
        <end position="498"/>
    </location>
</feature>
<name>A0A811NF40_9POAL</name>
<protein>
    <recommendedName>
        <fullName evidence="7">Protein DGCR14</fullName>
    </recommendedName>
</protein>
<dbReference type="OrthoDB" id="19679at2759"/>
<feature type="compositionally biased region" description="Polar residues" evidence="4">
    <location>
        <begin position="445"/>
        <end position="456"/>
    </location>
</feature>
<evidence type="ECO:0000256" key="1">
    <source>
        <dbReference type="ARBA" id="ARBA00004123"/>
    </source>
</evidence>
<feature type="compositionally biased region" description="Polar residues" evidence="4">
    <location>
        <begin position="464"/>
        <end position="475"/>
    </location>
</feature>
<dbReference type="PANTHER" id="PTHR12940">
    <property type="entry name" value="ES-2 PROTEIN - RELATED"/>
    <property type="match status" value="1"/>
</dbReference>
<keyword evidence="3" id="KW-0539">Nucleus</keyword>
<evidence type="ECO:0000256" key="2">
    <source>
        <dbReference type="ARBA" id="ARBA00009072"/>
    </source>
</evidence>
<evidence type="ECO:0000256" key="4">
    <source>
        <dbReference type="SAM" id="MobiDB-lite"/>
    </source>
</evidence>
<proteinExistence type="inferred from homology"/>
<dbReference type="InterPro" id="IPR019148">
    <property type="entry name" value="Nuclear_protein_DGCR14_ESS-2"/>
</dbReference>
<comment type="caution">
    <text evidence="5">The sequence shown here is derived from an EMBL/GenBank/DDBJ whole genome shotgun (WGS) entry which is preliminary data.</text>
</comment>
<accession>A0A811NF40</accession>
<feature type="compositionally biased region" description="Low complexity" evidence="4">
    <location>
        <begin position="32"/>
        <end position="42"/>
    </location>
</feature>
<dbReference type="EMBL" id="CAJGYO010000004">
    <property type="protein sequence ID" value="CAD6223096.1"/>
    <property type="molecule type" value="Genomic_DNA"/>
</dbReference>
<dbReference type="Pfam" id="PF09751">
    <property type="entry name" value="Es2"/>
    <property type="match status" value="1"/>
</dbReference>
<evidence type="ECO:0000313" key="5">
    <source>
        <dbReference type="EMBL" id="CAD6223096.1"/>
    </source>
</evidence>
<dbReference type="GO" id="GO:0071013">
    <property type="term" value="C:catalytic step 2 spliceosome"/>
    <property type="evidence" value="ECO:0007669"/>
    <property type="project" value="TreeGrafter"/>
</dbReference>
<evidence type="ECO:0000256" key="3">
    <source>
        <dbReference type="ARBA" id="ARBA00023242"/>
    </source>
</evidence>
<dbReference type="Proteomes" id="UP000604825">
    <property type="component" value="Unassembled WGS sequence"/>
</dbReference>
<feature type="compositionally biased region" description="Pro residues" evidence="4">
    <location>
        <begin position="15"/>
        <end position="31"/>
    </location>
</feature>
<comment type="subcellular location">
    <subcellularLocation>
        <location evidence="1">Nucleus</location>
    </subcellularLocation>
</comment>
<reference evidence="5" key="1">
    <citation type="submission" date="2020-10" db="EMBL/GenBank/DDBJ databases">
        <authorList>
            <person name="Han B."/>
            <person name="Lu T."/>
            <person name="Zhao Q."/>
            <person name="Huang X."/>
            <person name="Zhao Y."/>
        </authorList>
    </citation>
    <scope>NUCLEOTIDE SEQUENCE</scope>
</reference>
<feature type="region of interest" description="Disordered" evidence="4">
    <location>
        <begin position="104"/>
        <end position="151"/>
    </location>
</feature>
<feature type="compositionally biased region" description="Low complexity" evidence="4">
    <location>
        <begin position="110"/>
        <end position="138"/>
    </location>
</feature>
<keyword evidence="6" id="KW-1185">Reference proteome</keyword>
<evidence type="ECO:0008006" key="7">
    <source>
        <dbReference type="Google" id="ProtNLM"/>
    </source>
</evidence>
<feature type="region of interest" description="Disordered" evidence="4">
    <location>
        <begin position="1"/>
        <end position="52"/>
    </location>
</feature>